<feature type="region of interest" description="Disordered" evidence="1">
    <location>
        <begin position="204"/>
        <end position="227"/>
    </location>
</feature>
<feature type="region of interest" description="Disordered" evidence="1">
    <location>
        <begin position="500"/>
        <end position="526"/>
    </location>
</feature>
<dbReference type="InterPro" id="IPR013320">
    <property type="entry name" value="ConA-like_dom_sf"/>
</dbReference>
<dbReference type="PROSITE" id="PS50896">
    <property type="entry name" value="LISH"/>
    <property type="match status" value="1"/>
</dbReference>
<dbReference type="PROSITE" id="PS50188">
    <property type="entry name" value="B302_SPRY"/>
    <property type="match status" value="1"/>
</dbReference>
<dbReference type="PROSITE" id="PS50897">
    <property type="entry name" value="CTLH"/>
    <property type="match status" value="1"/>
</dbReference>
<dbReference type="Pfam" id="PF10607">
    <property type="entry name" value="CTLH"/>
    <property type="match status" value="1"/>
</dbReference>
<dbReference type="InterPro" id="IPR043136">
    <property type="entry name" value="B30.2/SPRY_sf"/>
</dbReference>
<evidence type="ECO:0000259" key="3">
    <source>
        <dbReference type="PROSITE" id="PS50897"/>
    </source>
</evidence>
<accession>A0A9P6D0J8</accession>
<dbReference type="CDD" id="cd12909">
    <property type="entry name" value="SPRY_RanBP9_10"/>
    <property type="match status" value="1"/>
</dbReference>
<evidence type="ECO:0000313" key="5">
    <source>
        <dbReference type="Proteomes" id="UP000807469"/>
    </source>
</evidence>
<dbReference type="SMART" id="SM00449">
    <property type="entry name" value="SPRY"/>
    <property type="match status" value="1"/>
</dbReference>
<dbReference type="SMART" id="SM00757">
    <property type="entry name" value="CRA"/>
    <property type="match status" value="1"/>
</dbReference>
<dbReference type="InterPro" id="IPR013144">
    <property type="entry name" value="CRA_dom"/>
</dbReference>
<name>A0A9P6D0J8_9AGAR</name>
<dbReference type="PANTHER" id="PTHR12864">
    <property type="entry name" value="RAN BINDING PROTEIN 9-RELATED"/>
    <property type="match status" value="1"/>
</dbReference>
<evidence type="ECO:0000256" key="1">
    <source>
        <dbReference type="SAM" id="MobiDB-lite"/>
    </source>
</evidence>
<dbReference type="AlphaFoldDB" id="A0A9P6D0J8"/>
<dbReference type="Pfam" id="PF00622">
    <property type="entry name" value="SPRY"/>
    <property type="match status" value="1"/>
</dbReference>
<feature type="compositionally biased region" description="Polar residues" evidence="1">
    <location>
        <begin position="125"/>
        <end position="142"/>
    </location>
</feature>
<dbReference type="SMART" id="SM00668">
    <property type="entry name" value="CTLH"/>
    <property type="match status" value="1"/>
</dbReference>
<dbReference type="Proteomes" id="UP000807469">
    <property type="component" value="Unassembled WGS sequence"/>
</dbReference>
<dbReference type="InterPro" id="IPR006595">
    <property type="entry name" value="CTLH_C"/>
</dbReference>
<feature type="region of interest" description="Disordered" evidence="1">
    <location>
        <begin position="1"/>
        <end position="145"/>
    </location>
</feature>
<feature type="compositionally biased region" description="Low complexity" evidence="1">
    <location>
        <begin position="72"/>
        <end position="92"/>
    </location>
</feature>
<dbReference type="InterPro" id="IPR035782">
    <property type="entry name" value="SPRY_RanBP9/10"/>
</dbReference>
<feature type="domain" description="B30.2/SPRY" evidence="2">
    <location>
        <begin position="225"/>
        <end position="415"/>
    </location>
</feature>
<dbReference type="InterPro" id="IPR006594">
    <property type="entry name" value="LisH"/>
</dbReference>
<proteinExistence type="predicted"/>
<organism evidence="4 5">
    <name type="scientific">Pholiota conissans</name>
    <dbReference type="NCBI Taxonomy" id="109636"/>
    <lineage>
        <taxon>Eukaryota</taxon>
        <taxon>Fungi</taxon>
        <taxon>Dikarya</taxon>
        <taxon>Basidiomycota</taxon>
        <taxon>Agaricomycotina</taxon>
        <taxon>Agaricomycetes</taxon>
        <taxon>Agaricomycetidae</taxon>
        <taxon>Agaricales</taxon>
        <taxon>Agaricineae</taxon>
        <taxon>Strophariaceae</taxon>
        <taxon>Pholiota</taxon>
    </lineage>
</organism>
<dbReference type="EMBL" id="MU155228">
    <property type="protein sequence ID" value="KAF9478718.1"/>
    <property type="molecule type" value="Genomic_DNA"/>
</dbReference>
<evidence type="ECO:0000259" key="2">
    <source>
        <dbReference type="PROSITE" id="PS50188"/>
    </source>
</evidence>
<dbReference type="InterPro" id="IPR024964">
    <property type="entry name" value="CTLH/CRA"/>
</dbReference>
<sequence>MTSRPPRSSSIPIPRSASTSNSARSIEALIPIPFVPPPARHIHATSPHSARPIAESRRAGLPDGYRSPTTGNSNVSTSPTRSTSRSFSLASSVPGRNPSRTRYEPRVGRSAVPVPPSTDLELPVQPSTSPSQVRRVSGTSLRASGPQKPIVPLHVVSRTTPVAFPRPSYLDYSSLRQLLQTEAPILPIPTRKVEVSLTSGGRNLDDIEFFSDEDDSSEPSTPPRPRALSVLVPSVSQERILKLPTRWSDQERNPHLSVAPDGRKLSFEGTSLNGDKDAASARTIHPIPPGCGIYYFEVEILGKDQKVHISIGFTGKSVKLSRLPGWEPNSWGYYGDDGSSLCTDKSGSLFGPSYGVGDTIGCGIDFTTYKVFYTKNGTLIGSAFDNVGKSLDLYPTVGLQHSGEAIRANFGQDPFKYDIDYHVQQQYNATWSKIMDTTLERYLLQGHRRSGFSIASITNDNGVKPSLTEEESKRVLKQLVSSYLVHHGYAKTVRALEKQQEALDREAKQPTLPDGADHDIEMNNASSKSNNIGIDIESRTNIVNAVLAGDIDTAIESTRTHYPAVLEVDDHLMLFKLRCRKFVELILETTEIKKEIKSLREREVECHRDLETIHDGWLDEEMNMDIDDDAPGPLHIRPTLDAPSIMSIDPTTVLSANDAGFLEGIASQYESALNTAITYGQALTNDYQSDPRPDVQQRFKKTLGIVAWEDPLEAGGAIAELVSHDARIALAHEINQAILKSQGRPAQPALETVYRHTAACINQLGLLGIGSAAFADMSREFLQQS</sequence>
<dbReference type="Gene3D" id="2.60.120.920">
    <property type="match status" value="1"/>
</dbReference>
<comment type="caution">
    <text evidence="4">The sequence shown here is derived from an EMBL/GenBank/DDBJ whole genome shotgun (WGS) entry which is preliminary data.</text>
</comment>
<feature type="domain" description="CTLH" evidence="3">
    <location>
        <begin position="535"/>
        <end position="593"/>
    </location>
</feature>
<dbReference type="OrthoDB" id="25503at2759"/>
<gene>
    <name evidence="4" type="ORF">BDN70DRAFT_879636</name>
</gene>
<dbReference type="InterPro" id="IPR001870">
    <property type="entry name" value="B30.2/SPRY"/>
</dbReference>
<dbReference type="InterPro" id="IPR003877">
    <property type="entry name" value="SPRY_dom"/>
</dbReference>
<reference evidence="4" key="1">
    <citation type="submission" date="2020-11" db="EMBL/GenBank/DDBJ databases">
        <authorList>
            <consortium name="DOE Joint Genome Institute"/>
            <person name="Ahrendt S."/>
            <person name="Riley R."/>
            <person name="Andreopoulos W."/>
            <person name="Labutti K."/>
            <person name="Pangilinan J."/>
            <person name="Ruiz-Duenas F.J."/>
            <person name="Barrasa J.M."/>
            <person name="Sanchez-Garcia M."/>
            <person name="Camarero S."/>
            <person name="Miyauchi S."/>
            <person name="Serrano A."/>
            <person name="Linde D."/>
            <person name="Babiker R."/>
            <person name="Drula E."/>
            <person name="Ayuso-Fernandez I."/>
            <person name="Pacheco R."/>
            <person name="Padilla G."/>
            <person name="Ferreira P."/>
            <person name="Barriuso J."/>
            <person name="Kellner H."/>
            <person name="Castanera R."/>
            <person name="Alfaro M."/>
            <person name="Ramirez L."/>
            <person name="Pisabarro A.G."/>
            <person name="Kuo A."/>
            <person name="Tritt A."/>
            <person name="Lipzen A."/>
            <person name="He G."/>
            <person name="Yan M."/>
            <person name="Ng V."/>
            <person name="Cullen D."/>
            <person name="Martin F."/>
            <person name="Rosso M.-N."/>
            <person name="Henrissat B."/>
            <person name="Hibbett D."/>
            <person name="Martinez A.T."/>
            <person name="Grigoriev I.V."/>
        </authorList>
    </citation>
    <scope>NUCLEOTIDE SEQUENCE</scope>
    <source>
        <strain evidence="4">CIRM-BRFM 674</strain>
    </source>
</reference>
<protein>
    <submittedName>
        <fullName evidence="4">SPRY-domain-containing protein</fullName>
    </submittedName>
</protein>
<feature type="compositionally biased region" description="Low complexity" evidence="1">
    <location>
        <begin position="1"/>
        <end position="20"/>
    </location>
</feature>
<feature type="compositionally biased region" description="Acidic residues" evidence="1">
    <location>
        <begin position="206"/>
        <end position="217"/>
    </location>
</feature>
<dbReference type="InterPro" id="IPR050618">
    <property type="entry name" value="Ubq-SigPath_Reg"/>
</dbReference>
<dbReference type="SUPFAM" id="SSF49899">
    <property type="entry name" value="Concanavalin A-like lectins/glucanases"/>
    <property type="match status" value="1"/>
</dbReference>
<evidence type="ECO:0000313" key="4">
    <source>
        <dbReference type="EMBL" id="KAF9478718.1"/>
    </source>
</evidence>
<keyword evidence="5" id="KW-1185">Reference proteome</keyword>